<dbReference type="Pfam" id="PF13193">
    <property type="entry name" value="AMP-binding_C"/>
    <property type="match status" value="1"/>
</dbReference>
<comment type="caution">
    <text evidence="5">The sequence shown here is derived from an EMBL/GenBank/DDBJ whole genome shotgun (WGS) entry which is preliminary data.</text>
</comment>
<dbReference type="PANTHER" id="PTHR43767">
    <property type="entry name" value="LONG-CHAIN-FATTY-ACID--COA LIGASE"/>
    <property type="match status" value="1"/>
</dbReference>
<evidence type="ECO:0000313" key="6">
    <source>
        <dbReference type="Proteomes" id="UP000732377"/>
    </source>
</evidence>
<dbReference type="EMBL" id="PIUK01000020">
    <property type="protein sequence ID" value="MBY6275304.1"/>
    <property type="molecule type" value="Genomic_DNA"/>
</dbReference>
<dbReference type="InterPro" id="IPR050237">
    <property type="entry name" value="ATP-dep_AMP-bd_enzyme"/>
</dbReference>
<name>A0A953I9N7_SYMTR</name>
<evidence type="ECO:0000259" key="3">
    <source>
        <dbReference type="Pfam" id="PF00501"/>
    </source>
</evidence>
<organism evidence="5 6">
    <name type="scientific">Symbiobacterium thermophilum</name>
    <dbReference type="NCBI Taxonomy" id="2734"/>
    <lineage>
        <taxon>Bacteria</taxon>
        <taxon>Bacillati</taxon>
        <taxon>Bacillota</taxon>
        <taxon>Clostridia</taxon>
        <taxon>Eubacteriales</taxon>
        <taxon>Symbiobacteriaceae</taxon>
        <taxon>Symbiobacterium</taxon>
    </lineage>
</organism>
<evidence type="ECO:0000259" key="4">
    <source>
        <dbReference type="Pfam" id="PF13193"/>
    </source>
</evidence>
<evidence type="ECO:0000313" key="5">
    <source>
        <dbReference type="EMBL" id="MBY6275304.1"/>
    </source>
</evidence>
<feature type="domain" description="AMP-binding enzyme C-terminal" evidence="4">
    <location>
        <begin position="469"/>
        <end position="544"/>
    </location>
</feature>
<accession>A0A953I9N7</accession>
<dbReference type="Gene3D" id="3.30.300.30">
    <property type="match status" value="1"/>
</dbReference>
<dbReference type="FunFam" id="3.40.50.12780:FF:000003">
    <property type="entry name" value="Long-chain-fatty-acid--CoA ligase FadD"/>
    <property type="match status" value="1"/>
</dbReference>
<protein>
    <submittedName>
        <fullName evidence="5">Long-chain fatty acid--CoA ligase</fullName>
    </submittedName>
</protein>
<dbReference type="Gene3D" id="3.40.50.12780">
    <property type="entry name" value="N-terminal domain of ligase-like"/>
    <property type="match status" value="1"/>
</dbReference>
<dbReference type="GO" id="GO:0016877">
    <property type="term" value="F:ligase activity, forming carbon-sulfur bonds"/>
    <property type="evidence" value="ECO:0007669"/>
    <property type="project" value="UniProtKB-ARBA"/>
</dbReference>
<gene>
    <name evidence="5" type="ORF">CWE10_03665</name>
</gene>
<keyword evidence="2 5" id="KW-0436">Ligase</keyword>
<comment type="similarity">
    <text evidence="1">Belongs to the ATP-dependent AMP-binding enzyme family.</text>
</comment>
<reference evidence="5" key="1">
    <citation type="submission" date="2017-11" db="EMBL/GenBank/DDBJ databases">
        <title>Three new genomes from thermophilic consortium.</title>
        <authorList>
            <person name="Quaggio R."/>
            <person name="Amgarten D."/>
            <person name="Setubal J.C."/>
        </authorList>
    </citation>
    <scope>NUCLEOTIDE SEQUENCE</scope>
    <source>
        <strain evidence="5">ZCTH01-B2</strain>
    </source>
</reference>
<dbReference type="FunFam" id="3.30.300.30:FF:000008">
    <property type="entry name" value="2,3-dihydroxybenzoate-AMP ligase"/>
    <property type="match status" value="1"/>
</dbReference>
<dbReference type="AlphaFoldDB" id="A0A953I9N7"/>
<dbReference type="PROSITE" id="PS00455">
    <property type="entry name" value="AMP_BINDING"/>
    <property type="match status" value="1"/>
</dbReference>
<proteinExistence type="inferred from homology"/>
<dbReference type="InterPro" id="IPR025110">
    <property type="entry name" value="AMP-bd_C"/>
</dbReference>
<dbReference type="SUPFAM" id="SSF56801">
    <property type="entry name" value="Acetyl-CoA synthetase-like"/>
    <property type="match status" value="1"/>
</dbReference>
<dbReference type="InterPro" id="IPR000873">
    <property type="entry name" value="AMP-dep_synth/lig_dom"/>
</dbReference>
<dbReference type="Proteomes" id="UP000732377">
    <property type="component" value="Unassembled WGS sequence"/>
</dbReference>
<dbReference type="Pfam" id="PF00501">
    <property type="entry name" value="AMP-binding"/>
    <property type="match status" value="1"/>
</dbReference>
<dbReference type="PANTHER" id="PTHR43767:SF9">
    <property type="entry name" value="LONG-CHAIN-FATTY-ACID--COA LIGASE"/>
    <property type="match status" value="1"/>
</dbReference>
<dbReference type="InterPro" id="IPR042099">
    <property type="entry name" value="ANL_N_sf"/>
</dbReference>
<dbReference type="OMA" id="RVAAYKY"/>
<evidence type="ECO:0000256" key="2">
    <source>
        <dbReference type="ARBA" id="ARBA00022598"/>
    </source>
</evidence>
<dbReference type="InterPro" id="IPR045851">
    <property type="entry name" value="AMP-bd_C_sf"/>
</dbReference>
<feature type="domain" description="AMP-dependent synthetase/ligase" evidence="3">
    <location>
        <begin position="40"/>
        <end position="419"/>
    </location>
</feature>
<evidence type="ECO:0000256" key="1">
    <source>
        <dbReference type="ARBA" id="ARBA00006432"/>
    </source>
</evidence>
<dbReference type="CDD" id="cd05936">
    <property type="entry name" value="FC-FACS_FadD_like"/>
    <property type="match status" value="1"/>
</dbReference>
<dbReference type="InterPro" id="IPR020845">
    <property type="entry name" value="AMP-binding_CS"/>
</dbReference>
<sequence length="568" mass="63412">MGISDQGGAFRVERPYLKAYPQGVRWELEFPEVPFYQALFEQAAKHPERTALIFMGKRVSYGELVDLIDRFGAALQRRYGIQKGDRVGIILPNSPQNVIATVACQRIGAIPVQFNPLYVAREIAYQVKDSGCRIMITLDLFWQKVREAGGVEAYIWTGAQDYLNFPLNILYRLKAKPPRIPPSEATHFMELLRESPQGIQIAPVNPREDVAVLLYTGGTTGVSKGVMLTHFNLTSNVTQIREWLQIGDEHHTTLAVLPMFHSYGFTAAVGMGLSCGFTLILVPRFDPGDLLKTIAKYRPSVFPGVPTMYIGLLNHPDIHKYDLRSIKLCVTGAAAMPVDLLRRFEQVTGATIMEGYGLTETSPVTHANPRFGKRIPGSVGLPYPGTDVRIVDLETGEDLPPGGEGEILIRGPQVMKGYWNRPEETAEVLKDGWLYTGDIGRMDDEGYLYIVDRKKDMIIAGGFNIYPREIDEVLYQHPAVLEACAVGVPDAYRGETVKAFVVLKPGAQATEQEILEFCRERLAAYKRPRSVEFLPELPKSTVGKVLRRVLAEQERSKMEQKQKAAVAD</sequence>